<proteinExistence type="predicted"/>
<dbReference type="KEGG" id="asun:KG104_08740"/>
<dbReference type="AlphaFoldDB" id="A0A975S8H1"/>
<protein>
    <recommendedName>
        <fullName evidence="3">Transferase</fullName>
    </recommendedName>
</protein>
<dbReference type="Gene3D" id="2.160.10.10">
    <property type="entry name" value="Hexapeptide repeat proteins"/>
    <property type="match status" value="1"/>
</dbReference>
<name>A0A975S8H1_9MICC</name>
<keyword evidence="2" id="KW-1185">Reference proteome</keyword>
<evidence type="ECO:0008006" key="3">
    <source>
        <dbReference type="Google" id="ProtNLM"/>
    </source>
</evidence>
<sequence length="203" mass="20977">MPELQGNDPDSIRQEFGYLTVAEILQLCATQKILDPSSTLISRKAQLGEGNVFYPGTVIAVDEQSFCVIGDRNIFYPGTFLSAEDGGMLLLGSEITLGPGGVQLTAGRSDAVAVGDRARLTHGAVVTGRSVLGSGSQIVGAVRAESVVLADGGDHASLPAEKRGSVLKGSGVARGLRLAPGDLVHGFGELTSATLERQTDSPD</sequence>
<evidence type="ECO:0000313" key="2">
    <source>
        <dbReference type="Proteomes" id="UP000680588"/>
    </source>
</evidence>
<evidence type="ECO:0000313" key="1">
    <source>
        <dbReference type="EMBL" id="QWQ37770.1"/>
    </source>
</evidence>
<organism evidence="1 2">
    <name type="scientific">Arthrobacter sunyaminii</name>
    <dbReference type="NCBI Taxonomy" id="2816859"/>
    <lineage>
        <taxon>Bacteria</taxon>
        <taxon>Bacillati</taxon>
        <taxon>Actinomycetota</taxon>
        <taxon>Actinomycetes</taxon>
        <taxon>Micrococcales</taxon>
        <taxon>Micrococcaceae</taxon>
        <taxon>Arthrobacter</taxon>
    </lineage>
</organism>
<dbReference type="RefSeq" id="WP_207346762.1">
    <property type="nucleotide sequence ID" value="NZ_CP076456.1"/>
</dbReference>
<dbReference type="InterPro" id="IPR011004">
    <property type="entry name" value="Trimer_LpxA-like_sf"/>
</dbReference>
<dbReference type="EMBL" id="CP076456">
    <property type="protein sequence ID" value="QWQ37770.1"/>
    <property type="molecule type" value="Genomic_DNA"/>
</dbReference>
<dbReference type="SUPFAM" id="SSF51161">
    <property type="entry name" value="Trimeric LpxA-like enzymes"/>
    <property type="match status" value="1"/>
</dbReference>
<gene>
    <name evidence="1" type="ORF">KG104_08740</name>
</gene>
<accession>A0A975S8H1</accession>
<reference evidence="1" key="1">
    <citation type="submission" date="2021-06" db="EMBL/GenBank/DDBJ databases">
        <title>Novel species in genus Arthrobacter.</title>
        <authorList>
            <person name="Zhang G."/>
        </authorList>
    </citation>
    <scope>NUCLEOTIDE SEQUENCE</scope>
    <source>
        <strain evidence="1">Zg-ZUI122</strain>
    </source>
</reference>
<dbReference type="Proteomes" id="UP000680588">
    <property type="component" value="Chromosome"/>
</dbReference>